<dbReference type="Gene3D" id="2.30.42.10">
    <property type="match status" value="1"/>
</dbReference>
<dbReference type="EMBL" id="JAHLQT010044109">
    <property type="protein sequence ID" value="KAG7154608.1"/>
    <property type="molecule type" value="Genomic_DNA"/>
</dbReference>
<comment type="caution">
    <text evidence="3">The sequence shown here is derived from an EMBL/GenBank/DDBJ whole genome shotgun (WGS) entry which is preliminary data.</text>
</comment>
<keyword evidence="4" id="KW-1185">Reference proteome</keyword>
<name>A0A8J5JDI9_HOMAM</name>
<dbReference type="InterPro" id="IPR036034">
    <property type="entry name" value="PDZ_sf"/>
</dbReference>
<feature type="region of interest" description="Disordered" evidence="1">
    <location>
        <begin position="66"/>
        <end position="87"/>
    </location>
</feature>
<dbReference type="InterPro" id="IPR001478">
    <property type="entry name" value="PDZ"/>
</dbReference>
<dbReference type="PROSITE" id="PS50106">
    <property type="entry name" value="PDZ"/>
    <property type="match status" value="1"/>
</dbReference>
<sequence length="87" mass="9099">VSPPPPVSPTLSSPVTESSLTLILVVPVGDEILAVNGKSLSGLSHAEAIAVFKSIRAGKVIMHVGRRTSSNTRSSKSKSCDELDKME</sequence>
<feature type="domain" description="PDZ" evidence="2">
    <location>
        <begin position="26"/>
        <end position="54"/>
    </location>
</feature>
<dbReference type="Pfam" id="PF00595">
    <property type="entry name" value="PDZ"/>
    <property type="match status" value="1"/>
</dbReference>
<feature type="compositionally biased region" description="Basic and acidic residues" evidence="1">
    <location>
        <begin position="78"/>
        <end position="87"/>
    </location>
</feature>
<protein>
    <submittedName>
        <fullName evidence="3">Putative PDZ domain-containing protein 2</fullName>
    </submittedName>
</protein>
<dbReference type="AlphaFoldDB" id="A0A8J5JDI9"/>
<dbReference type="Proteomes" id="UP000747542">
    <property type="component" value="Unassembled WGS sequence"/>
</dbReference>
<gene>
    <name evidence="3" type="ORF">Hamer_G014955</name>
</gene>
<organism evidence="3 4">
    <name type="scientific">Homarus americanus</name>
    <name type="common">American lobster</name>
    <dbReference type="NCBI Taxonomy" id="6706"/>
    <lineage>
        <taxon>Eukaryota</taxon>
        <taxon>Metazoa</taxon>
        <taxon>Ecdysozoa</taxon>
        <taxon>Arthropoda</taxon>
        <taxon>Crustacea</taxon>
        <taxon>Multicrustacea</taxon>
        <taxon>Malacostraca</taxon>
        <taxon>Eumalacostraca</taxon>
        <taxon>Eucarida</taxon>
        <taxon>Decapoda</taxon>
        <taxon>Pleocyemata</taxon>
        <taxon>Astacidea</taxon>
        <taxon>Nephropoidea</taxon>
        <taxon>Nephropidae</taxon>
        <taxon>Homarus</taxon>
    </lineage>
</organism>
<proteinExistence type="predicted"/>
<reference evidence="3" key="1">
    <citation type="journal article" date="2021" name="Sci. Adv.">
        <title>The American lobster genome reveals insights on longevity, neural, and immune adaptations.</title>
        <authorList>
            <person name="Polinski J.M."/>
            <person name="Zimin A.V."/>
            <person name="Clark K.F."/>
            <person name="Kohn A.B."/>
            <person name="Sadowski N."/>
            <person name="Timp W."/>
            <person name="Ptitsyn A."/>
            <person name="Khanna P."/>
            <person name="Romanova D.Y."/>
            <person name="Williams P."/>
            <person name="Greenwood S.J."/>
            <person name="Moroz L.L."/>
            <person name="Walt D.R."/>
            <person name="Bodnar A.G."/>
        </authorList>
    </citation>
    <scope>NUCLEOTIDE SEQUENCE</scope>
    <source>
        <strain evidence="3">GMGI-L3</strain>
    </source>
</reference>
<accession>A0A8J5JDI9</accession>
<dbReference type="SUPFAM" id="SSF50156">
    <property type="entry name" value="PDZ domain-like"/>
    <property type="match status" value="1"/>
</dbReference>
<evidence type="ECO:0000313" key="3">
    <source>
        <dbReference type="EMBL" id="KAG7154608.1"/>
    </source>
</evidence>
<evidence type="ECO:0000313" key="4">
    <source>
        <dbReference type="Proteomes" id="UP000747542"/>
    </source>
</evidence>
<evidence type="ECO:0000256" key="1">
    <source>
        <dbReference type="SAM" id="MobiDB-lite"/>
    </source>
</evidence>
<evidence type="ECO:0000259" key="2">
    <source>
        <dbReference type="PROSITE" id="PS50106"/>
    </source>
</evidence>
<feature type="non-terminal residue" evidence="3">
    <location>
        <position position="1"/>
    </location>
</feature>